<keyword evidence="2" id="KW-0560">Oxidoreductase</keyword>
<dbReference type="Proteomes" id="UP000199664">
    <property type="component" value="Unassembled WGS sequence"/>
</dbReference>
<evidence type="ECO:0000256" key="2">
    <source>
        <dbReference type="ARBA" id="ARBA00023002"/>
    </source>
</evidence>
<sequence length="358" mass="37306">MSQPSARGTARYRADDLTTLARSLLERAGLPPDKANDVAEVLVEGDLFGKSTHGLALLPLYLREIESGGMTAAGEPEILNDIGACQTWDGRKLPGPWLARRATAEAIARARRFGLGAVAIQRSHHTACLGTYLQPAIDAGCLMLLTLTDPGHSSVAPFGGVTPVLTSNPIAFGAPAPDAPILIDMSTALMTNGSVAAYRQRGESLPHPFLMDAQGRPSTDPNVIAADPPGTILPLGGLEAGHKGFSIGLIVELLTGCLAGRGRAEGGDGWSAAVFILVMDPAAFGGTENFDRQVAVLAERCHAAQPRPGFDHVELPGAHGLARRERQLRDGVQLSAGIVAGLAESAARFDCPMPVAIA</sequence>
<dbReference type="Gene3D" id="1.10.1530.10">
    <property type="match status" value="1"/>
</dbReference>
<dbReference type="InterPro" id="IPR003767">
    <property type="entry name" value="Malate/L-lactate_DH-like"/>
</dbReference>
<dbReference type="PANTHER" id="PTHR11091">
    <property type="entry name" value="OXIDOREDUCTASE-RELATED"/>
    <property type="match status" value="1"/>
</dbReference>
<dbReference type="InterPro" id="IPR036111">
    <property type="entry name" value="Mal/L-sulfo/L-lacto_DH-like_sf"/>
</dbReference>
<dbReference type="OrthoDB" id="9811519at2"/>
<dbReference type="RefSeq" id="WP_091837873.1">
    <property type="nucleotide sequence ID" value="NZ_FOAN01000006.1"/>
</dbReference>
<keyword evidence="4" id="KW-1185">Reference proteome</keyword>
<organism evidence="3 4">
    <name type="scientific">Bosea lupini</name>
    <dbReference type="NCBI Taxonomy" id="1036779"/>
    <lineage>
        <taxon>Bacteria</taxon>
        <taxon>Pseudomonadati</taxon>
        <taxon>Pseudomonadota</taxon>
        <taxon>Alphaproteobacteria</taxon>
        <taxon>Hyphomicrobiales</taxon>
        <taxon>Boseaceae</taxon>
        <taxon>Bosea</taxon>
    </lineage>
</organism>
<gene>
    <name evidence="3" type="ORF">SAMN04515666_106327</name>
</gene>
<protein>
    <submittedName>
        <fullName evidence="3">L-lactate dehydrogenase</fullName>
    </submittedName>
</protein>
<dbReference type="STRING" id="1036779.SAMN04515666_106327"/>
<proteinExistence type="inferred from homology"/>
<evidence type="ECO:0000256" key="1">
    <source>
        <dbReference type="ARBA" id="ARBA00006056"/>
    </source>
</evidence>
<dbReference type="Gene3D" id="3.30.1370.60">
    <property type="entry name" value="Hypothetical oxidoreductase yiak, domain 2"/>
    <property type="match status" value="1"/>
</dbReference>
<dbReference type="PANTHER" id="PTHR11091:SF0">
    <property type="entry name" value="MALATE DEHYDROGENASE"/>
    <property type="match status" value="1"/>
</dbReference>
<dbReference type="Pfam" id="PF02615">
    <property type="entry name" value="Ldh_2"/>
    <property type="match status" value="1"/>
</dbReference>
<comment type="similarity">
    <text evidence="1">Belongs to the LDH2/MDH2 oxidoreductase family.</text>
</comment>
<dbReference type="InterPro" id="IPR043143">
    <property type="entry name" value="Mal/L-sulf/L-lact_DH-like_NADP"/>
</dbReference>
<dbReference type="AlphaFoldDB" id="A0A1H7UM60"/>
<evidence type="ECO:0000313" key="4">
    <source>
        <dbReference type="Proteomes" id="UP000199664"/>
    </source>
</evidence>
<accession>A0A1H7UM60</accession>
<dbReference type="EMBL" id="FOAN01000006">
    <property type="protein sequence ID" value="SEL97835.1"/>
    <property type="molecule type" value="Genomic_DNA"/>
</dbReference>
<dbReference type="SUPFAM" id="SSF89733">
    <property type="entry name" value="L-sulfolactate dehydrogenase-like"/>
    <property type="match status" value="1"/>
</dbReference>
<evidence type="ECO:0000313" key="3">
    <source>
        <dbReference type="EMBL" id="SEL97835.1"/>
    </source>
</evidence>
<reference evidence="4" key="1">
    <citation type="submission" date="2016-10" db="EMBL/GenBank/DDBJ databases">
        <authorList>
            <person name="Varghese N."/>
            <person name="Submissions S."/>
        </authorList>
    </citation>
    <scope>NUCLEOTIDE SEQUENCE [LARGE SCALE GENOMIC DNA]</scope>
    <source>
        <strain evidence="4">LMG 26383,CCUG 61248,R- 45681</strain>
    </source>
</reference>
<dbReference type="GO" id="GO:0016491">
    <property type="term" value="F:oxidoreductase activity"/>
    <property type="evidence" value="ECO:0007669"/>
    <property type="project" value="UniProtKB-KW"/>
</dbReference>
<dbReference type="InterPro" id="IPR043144">
    <property type="entry name" value="Mal/L-sulf/L-lact_DH-like_ah"/>
</dbReference>
<name>A0A1H7UM60_9HYPH</name>